<keyword evidence="3" id="KW-1133">Transmembrane helix</keyword>
<dbReference type="InterPro" id="IPR013094">
    <property type="entry name" value="AB_hydrolase_3"/>
</dbReference>
<keyword evidence="1" id="KW-0378">Hydrolase</keyword>
<dbReference type="InterPro" id="IPR050300">
    <property type="entry name" value="GDXG_lipolytic_enzyme"/>
</dbReference>
<sequence>MIYDKNPPYPHYDHLRFAKEPLKSIYVFWRLFTTLALVPIWVTYYALIPRRYRPRASWNLRQIVNVMFTRRIYKVTEVAGVTWGTRDPSVAPDERLLRETRFEWVKPLPEKYRTGIVKDHVPFTDVGCFVWPKKSSPISNGSGKDLIDFGDSQQLTSSSEVDLEIGNDKIPIIGIFMHGGGYCHMSAHESSRTSRIPRNLIKRKICHEVYSVEYRLLQHAPFPAVVIDAAAVYAHVVERYKKAHNSRWKIILIGDSSGGNLVLSLARWLRDEGHLPLPDGLLLLSVSPLRHLLFDFLADYFMIYQPSCDTSHALPETLSSYIPRPNANSDYLVDTPEPRALLQRTFLGFKYHSGSEPPDIDEEKRLMEVVHSEYVSPCSPIVLKRWGHQLKQDPEGEHEENFKRHIFHRLPTDLRKTRSPETLNKVVAAATVSLEHDNPYHKSCRFPKLFGDFPRTLVVCGDAERLVREVRSLISAMETDGVDLQTHWAPDACHDPLILSEFWWDKKVLEECWNAIGEWAKGFEAVPTVNKTDSTKTSQDGNPGSPSSMDEIVATQ</sequence>
<dbReference type="Proteomes" id="UP000284706">
    <property type="component" value="Unassembled WGS sequence"/>
</dbReference>
<dbReference type="PANTHER" id="PTHR48081">
    <property type="entry name" value="AB HYDROLASE SUPERFAMILY PROTEIN C4A8.06C"/>
    <property type="match status" value="1"/>
</dbReference>
<dbReference type="Gene3D" id="3.40.50.1820">
    <property type="entry name" value="alpha/beta hydrolase"/>
    <property type="match status" value="1"/>
</dbReference>
<evidence type="ECO:0000259" key="4">
    <source>
        <dbReference type="Pfam" id="PF07859"/>
    </source>
</evidence>
<evidence type="ECO:0000313" key="5">
    <source>
        <dbReference type="EMBL" id="PPQ97284.1"/>
    </source>
</evidence>
<organism evidence="5 6">
    <name type="scientific">Gymnopilus dilepis</name>
    <dbReference type="NCBI Taxonomy" id="231916"/>
    <lineage>
        <taxon>Eukaryota</taxon>
        <taxon>Fungi</taxon>
        <taxon>Dikarya</taxon>
        <taxon>Basidiomycota</taxon>
        <taxon>Agaricomycotina</taxon>
        <taxon>Agaricomycetes</taxon>
        <taxon>Agaricomycetidae</taxon>
        <taxon>Agaricales</taxon>
        <taxon>Agaricineae</taxon>
        <taxon>Hymenogastraceae</taxon>
        <taxon>Gymnopilus</taxon>
    </lineage>
</organism>
<dbReference type="OrthoDB" id="2152029at2759"/>
<dbReference type="EMBL" id="NHYE01001269">
    <property type="protein sequence ID" value="PPQ97284.1"/>
    <property type="molecule type" value="Genomic_DNA"/>
</dbReference>
<proteinExistence type="predicted"/>
<accession>A0A409Y2L9</accession>
<dbReference type="STRING" id="231916.A0A409Y2L9"/>
<comment type="caution">
    <text evidence="5">The sequence shown here is derived from an EMBL/GenBank/DDBJ whole genome shotgun (WGS) entry which is preliminary data.</text>
</comment>
<dbReference type="SUPFAM" id="SSF53474">
    <property type="entry name" value="alpha/beta-Hydrolases"/>
    <property type="match status" value="1"/>
</dbReference>
<feature type="region of interest" description="Disordered" evidence="2">
    <location>
        <begin position="530"/>
        <end position="556"/>
    </location>
</feature>
<name>A0A409Y2L9_9AGAR</name>
<dbReference type="PANTHER" id="PTHR48081:SF8">
    <property type="entry name" value="ALPHA_BETA HYDROLASE FOLD-3 DOMAIN-CONTAINING PROTEIN-RELATED"/>
    <property type="match status" value="1"/>
</dbReference>
<evidence type="ECO:0000256" key="3">
    <source>
        <dbReference type="SAM" id="Phobius"/>
    </source>
</evidence>
<dbReference type="GO" id="GO:0016787">
    <property type="term" value="F:hydrolase activity"/>
    <property type="evidence" value="ECO:0007669"/>
    <property type="project" value="UniProtKB-KW"/>
</dbReference>
<evidence type="ECO:0000256" key="1">
    <source>
        <dbReference type="ARBA" id="ARBA00022801"/>
    </source>
</evidence>
<gene>
    <name evidence="5" type="ORF">CVT26_006677</name>
</gene>
<keyword evidence="3" id="KW-0472">Membrane</keyword>
<dbReference type="InterPro" id="IPR029058">
    <property type="entry name" value="AB_hydrolase_fold"/>
</dbReference>
<keyword evidence="3" id="KW-0812">Transmembrane</keyword>
<protein>
    <recommendedName>
        <fullName evidence="4">Alpha/beta hydrolase fold-3 domain-containing protein</fullName>
    </recommendedName>
</protein>
<reference evidence="5 6" key="1">
    <citation type="journal article" date="2018" name="Evol. Lett.">
        <title>Horizontal gene cluster transfer increased hallucinogenic mushroom diversity.</title>
        <authorList>
            <person name="Reynolds H.T."/>
            <person name="Vijayakumar V."/>
            <person name="Gluck-Thaler E."/>
            <person name="Korotkin H.B."/>
            <person name="Matheny P.B."/>
            <person name="Slot J.C."/>
        </authorList>
    </citation>
    <scope>NUCLEOTIDE SEQUENCE [LARGE SCALE GENOMIC DNA]</scope>
    <source>
        <strain evidence="5 6">SRW20</strain>
    </source>
</reference>
<feature type="transmembrane region" description="Helical" evidence="3">
    <location>
        <begin position="27"/>
        <end position="47"/>
    </location>
</feature>
<dbReference type="Pfam" id="PF07859">
    <property type="entry name" value="Abhydrolase_3"/>
    <property type="match status" value="1"/>
</dbReference>
<evidence type="ECO:0000313" key="6">
    <source>
        <dbReference type="Proteomes" id="UP000284706"/>
    </source>
</evidence>
<dbReference type="InParanoid" id="A0A409Y2L9"/>
<keyword evidence="6" id="KW-1185">Reference proteome</keyword>
<dbReference type="AlphaFoldDB" id="A0A409Y2L9"/>
<feature type="domain" description="Alpha/beta hydrolase fold-3" evidence="4">
    <location>
        <begin position="175"/>
        <end position="285"/>
    </location>
</feature>
<evidence type="ECO:0000256" key="2">
    <source>
        <dbReference type="SAM" id="MobiDB-lite"/>
    </source>
</evidence>